<reference evidence="1 2" key="1">
    <citation type="submission" date="2024-04" db="EMBL/GenBank/DDBJ databases">
        <title>Flavobacterium sp. DGU99 16S ribosomal RNA gene Genome sequencing and assembly.</title>
        <authorList>
            <person name="Park S."/>
        </authorList>
    </citation>
    <scope>NUCLEOTIDE SEQUENCE [LARGE SCALE GENOMIC DNA]</scope>
    <source>
        <strain evidence="1 2">DGU99</strain>
    </source>
</reference>
<accession>A0ABU9HJ72</accession>
<keyword evidence="2" id="KW-1185">Reference proteome</keyword>
<dbReference type="RefSeq" id="WP_341699019.1">
    <property type="nucleotide sequence ID" value="NZ_JBBYHU010000002.1"/>
</dbReference>
<proteinExistence type="predicted"/>
<evidence type="ECO:0000313" key="1">
    <source>
        <dbReference type="EMBL" id="MEL1239752.1"/>
    </source>
</evidence>
<evidence type="ECO:0000313" key="2">
    <source>
        <dbReference type="Proteomes" id="UP001398556"/>
    </source>
</evidence>
<sequence>MIETNENGVSENSVFKYIENQILNAENSKQKIDYTYNDGLITKIVIYNKEKETTTVLHYKYDNEKLVQVTSSEDYEINYTHNTDGTVTFEKYKDVAEGEGIKVYHGVLYFKNANLIKKECFYDVVDEDKVITSKVTFDYDTYNNPYFSILGYEKLLDKGALISKNNVVMTVAETTVFEGSQTISAAKMYTSTYKYDTDNYPVEQESEASLNNPNYSKIQYLY</sequence>
<gene>
    <name evidence="1" type="ORF">AAEO59_01705</name>
</gene>
<comment type="caution">
    <text evidence="1">The sequence shown here is derived from an EMBL/GenBank/DDBJ whole genome shotgun (WGS) entry which is preliminary data.</text>
</comment>
<evidence type="ECO:0008006" key="3">
    <source>
        <dbReference type="Google" id="ProtNLM"/>
    </source>
</evidence>
<organism evidence="1 2">
    <name type="scientific">Flavobacterium flavipallidum</name>
    <dbReference type="NCBI Taxonomy" id="3139140"/>
    <lineage>
        <taxon>Bacteria</taxon>
        <taxon>Pseudomonadati</taxon>
        <taxon>Bacteroidota</taxon>
        <taxon>Flavobacteriia</taxon>
        <taxon>Flavobacteriales</taxon>
        <taxon>Flavobacteriaceae</taxon>
        <taxon>Flavobacterium</taxon>
    </lineage>
</organism>
<name>A0ABU9HJ72_9FLAO</name>
<dbReference type="EMBL" id="JBBYHU010000002">
    <property type="protein sequence ID" value="MEL1239752.1"/>
    <property type="molecule type" value="Genomic_DNA"/>
</dbReference>
<dbReference type="Proteomes" id="UP001398556">
    <property type="component" value="Unassembled WGS sequence"/>
</dbReference>
<protein>
    <recommendedName>
        <fullName evidence="3">YD repeat-containing protein</fullName>
    </recommendedName>
</protein>